<dbReference type="Proteomes" id="UP001060085">
    <property type="component" value="Linkage Group LG08"/>
</dbReference>
<proteinExistence type="predicted"/>
<sequence length="574" mass="65550">MAGANIDDALDRVSELPESILHHILSFLPVKDAARTSILSKRWEGVWDTLPYLDFYLDFFDTKISSTEGKRRHFQQLLESANKIILSRCQHIASIEKLRLWIPDISAEQWLHTNKPLDVTIERLISYVAHTALKELYFTNSNACFAGLLNLPCTILSAKSLNVLSLYRFDLRTLSSSLDVKFPSLSKLYLGRVFLEDDIMGKLIVGCPSLEDLKLYDCQGLKTIYLTGLPKLKQFVVLFIQVELIVIEAPKLQVLEVLDPSPLCQVIVATCSSLSEVRLYGEFIEEQWLHHFISQCLFLEKLMLSMGSRIQGNEVRENVARISSYSLKNLIFFSRNLKVEITAPNLKKLCFESYDDLLPTISLNASDLLEVELELRRGRGISGDWRHLLAKFLGPFNHFNTVKLRGDVLLRPAKAIISPEENRLSLLSPLCGTRNLIFSASTMEFEAVELVEYMFWLSPRATTLSIGYKDNEYINKTYAVLKLRYGENVHKDSLCPLCKFNDCWHKVLLEVTFEKFEGGEDERRKMEDFFLKHVKDLKIVRGSCNVLNPGLAESGTHMTCLQEGHKGSKLQKIQ</sequence>
<dbReference type="EMBL" id="CM044708">
    <property type="protein sequence ID" value="KAI5648262.1"/>
    <property type="molecule type" value="Genomic_DNA"/>
</dbReference>
<accession>A0ACB9ZKQ1</accession>
<protein>
    <submittedName>
        <fullName evidence="1">Uncharacterized protein</fullName>
    </submittedName>
</protein>
<organism evidence="1 2">
    <name type="scientific">Catharanthus roseus</name>
    <name type="common">Madagascar periwinkle</name>
    <name type="synonym">Vinca rosea</name>
    <dbReference type="NCBI Taxonomy" id="4058"/>
    <lineage>
        <taxon>Eukaryota</taxon>
        <taxon>Viridiplantae</taxon>
        <taxon>Streptophyta</taxon>
        <taxon>Embryophyta</taxon>
        <taxon>Tracheophyta</taxon>
        <taxon>Spermatophyta</taxon>
        <taxon>Magnoliopsida</taxon>
        <taxon>eudicotyledons</taxon>
        <taxon>Gunneridae</taxon>
        <taxon>Pentapetalae</taxon>
        <taxon>asterids</taxon>
        <taxon>lamiids</taxon>
        <taxon>Gentianales</taxon>
        <taxon>Apocynaceae</taxon>
        <taxon>Rauvolfioideae</taxon>
        <taxon>Vinceae</taxon>
        <taxon>Catharanthinae</taxon>
        <taxon>Catharanthus</taxon>
    </lineage>
</organism>
<comment type="caution">
    <text evidence="1">The sequence shown here is derived from an EMBL/GenBank/DDBJ whole genome shotgun (WGS) entry which is preliminary data.</text>
</comment>
<reference evidence="2" key="1">
    <citation type="journal article" date="2023" name="Nat. Plants">
        <title>Single-cell RNA sequencing provides a high-resolution roadmap for understanding the multicellular compartmentation of specialized metabolism.</title>
        <authorList>
            <person name="Sun S."/>
            <person name="Shen X."/>
            <person name="Li Y."/>
            <person name="Li Y."/>
            <person name="Wang S."/>
            <person name="Li R."/>
            <person name="Zhang H."/>
            <person name="Shen G."/>
            <person name="Guo B."/>
            <person name="Wei J."/>
            <person name="Xu J."/>
            <person name="St-Pierre B."/>
            <person name="Chen S."/>
            <person name="Sun C."/>
        </authorList>
    </citation>
    <scope>NUCLEOTIDE SEQUENCE [LARGE SCALE GENOMIC DNA]</scope>
</reference>
<keyword evidence="2" id="KW-1185">Reference proteome</keyword>
<gene>
    <name evidence="1" type="ORF">M9H77_34267</name>
</gene>
<name>A0ACB9ZKQ1_CATRO</name>
<evidence type="ECO:0000313" key="1">
    <source>
        <dbReference type="EMBL" id="KAI5648262.1"/>
    </source>
</evidence>
<evidence type="ECO:0000313" key="2">
    <source>
        <dbReference type="Proteomes" id="UP001060085"/>
    </source>
</evidence>